<dbReference type="SUPFAM" id="SSF53335">
    <property type="entry name" value="S-adenosyl-L-methionine-dependent methyltransferases"/>
    <property type="match status" value="1"/>
</dbReference>
<reference evidence="1" key="1">
    <citation type="journal article" date="2014" name="Front. Microbiol.">
        <title>High frequency of phylogenetically diverse reductive dehalogenase-homologous genes in deep subseafloor sedimentary metagenomes.</title>
        <authorList>
            <person name="Kawai M."/>
            <person name="Futagami T."/>
            <person name="Toyoda A."/>
            <person name="Takaki Y."/>
            <person name="Nishi S."/>
            <person name="Hori S."/>
            <person name="Arai W."/>
            <person name="Tsubouchi T."/>
            <person name="Morono Y."/>
            <person name="Uchiyama I."/>
            <person name="Ito T."/>
            <person name="Fujiyama A."/>
            <person name="Inagaki F."/>
            <person name="Takami H."/>
        </authorList>
    </citation>
    <scope>NUCLEOTIDE SEQUENCE</scope>
    <source>
        <strain evidence="1">Expedition CK06-06</strain>
    </source>
</reference>
<protein>
    <recommendedName>
        <fullName evidence="2">DNA methylase N-4/N-6 domain-containing protein</fullName>
    </recommendedName>
</protein>
<accession>X1C4A6</accession>
<dbReference type="InterPro" id="IPR029063">
    <property type="entry name" value="SAM-dependent_MTases_sf"/>
</dbReference>
<dbReference type="Gene3D" id="3.40.50.150">
    <property type="entry name" value="Vaccinia Virus protein VP39"/>
    <property type="match status" value="1"/>
</dbReference>
<gene>
    <name evidence="1" type="ORF">S01H4_22555</name>
</gene>
<organism evidence="1">
    <name type="scientific">marine sediment metagenome</name>
    <dbReference type="NCBI Taxonomy" id="412755"/>
    <lineage>
        <taxon>unclassified sequences</taxon>
        <taxon>metagenomes</taxon>
        <taxon>ecological metagenomes</taxon>
    </lineage>
</organism>
<comment type="caution">
    <text evidence="1">The sequence shown here is derived from an EMBL/GenBank/DDBJ whole genome shotgun (WGS) entry which is preliminary data.</text>
</comment>
<sequence length="130" mass="14969">INFKGQKIDGIICSPPYVGLIDYHLEHQFTYELFNLPMDLDNEIGSNSKGTSAFAREDYQKSIADVFINIKDFLNKNDKIFVVANDKWNLYPEIAELAGYKVINIDKRAVTRRASSKSEFFESIFQFSLD</sequence>
<feature type="non-terminal residue" evidence="1">
    <location>
        <position position="1"/>
    </location>
</feature>
<name>X1C4A6_9ZZZZ</name>
<proteinExistence type="predicted"/>
<dbReference type="AlphaFoldDB" id="X1C4A6"/>
<evidence type="ECO:0008006" key="2">
    <source>
        <dbReference type="Google" id="ProtNLM"/>
    </source>
</evidence>
<evidence type="ECO:0000313" key="1">
    <source>
        <dbReference type="EMBL" id="GAG88187.1"/>
    </source>
</evidence>
<dbReference type="EMBL" id="BART01010355">
    <property type="protein sequence ID" value="GAG88187.1"/>
    <property type="molecule type" value="Genomic_DNA"/>
</dbReference>